<comment type="caution">
    <text evidence="3">The sequence shown here is derived from an EMBL/GenBank/DDBJ whole genome shotgun (WGS) entry which is preliminary data.</text>
</comment>
<dbReference type="AlphaFoldDB" id="A0AAW2GWA2"/>
<evidence type="ECO:0000313" key="3">
    <source>
        <dbReference type="EMBL" id="KAL0131457.1"/>
    </source>
</evidence>
<sequence>MSSSSLSFVSRQRYNYAVMLRSRVNRPTERVSLTFSSKTVYANLYRVSRSASARGRNSDDQNEERKGEGAEKKYGHDSLGDSRVNPSLKIHERVPLISYLHLQAHLVSDFSFLAYIRRHPLPLFLTGALRHPGQDSFSSFVRDRSVVKQKVRTATLRNYGVIQMIEKKKKIYVRTDYPTILWILYIMIMFKRYSQLLLKMLFSPEESTLENFPRELLSFIILSSFNTLYTTTAFLTQKIKYLLKKNFFLIKIV</sequence>
<keyword evidence="2" id="KW-1133">Transmembrane helix</keyword>
<name>A0AAW2GWA2_9HYME</name>
<keyword evidence="2" id="KW-0472">Membrane</keyword>
<keyword evidence="4" id="KW-1185">Reference proteome</keyword>
<accession>A0AAW2GWA2</accession>
<keyword evidence="2" id="KW-0812">Transmembrane</keyword>
<gene>
    <name evidence="3" type="ORF">PUN28_002769</name>
</gene>
<dbReference type="Proteomes" id="UP001430953">
    <property type="component" value="Unassembled WGS sequence"/>
</dbReference>
<dbReference type="EMBL" id="JADYXP020000002">
    <property type="protein sequence ID" value="KAL0131457.1"/>
    <property type="molecule type" value="Genomic_DNA"/>
</dbReference>
<evidence type="ECO:0000256" key="1">
    <source>
        <dbReference type="SAM" id="MobiDB-lite"/>
    </source>
</evidence>
<feature type="transmembrane region" description="Helical" evidence="2">
    <location>
        <begin position="216"/>
        <end position="235"/>
    </location>
</feature>
<evidence type="ECO:0000256" key="2">
    <source>
        <dbReference type="SAM" id="Phobius"/>
    </source>
</evidence>
<feature type="region of interest" description="Disordered" evidence="1">
    <location>
        <begin position="52"/>
        <end position="80"/>
    </location>
</feature>
<organism evidence="3 4">
    <name type="scientific">Cardiocondyla obscurior</name>
    <dbReference type="NCBI Taxonomy" id="286306"/>
    <lineage>
        <taxon>Eukaryota</taxon>
        <taxon>Metazoa</taxon>
        <taxon>Ecdysozoa</taxon>
        <taxon>Arthropoda</taxon>
        <taxon>Hexapoda</taxon>
        <taxon>Insecta</taxon>
        <taxon>Pterygota</taxon>
        <taxon>Neoptera</taxon>
        <taxon>Endopterygota</taxon>
        <taxon>Hymenoptera</taxon>
        <taxon>Apocrita</taxon>
        <taxon>Aculeata</taxon>
        <taxon>Formicoidea</taxon>
        <taxon>Formicidae</taxon>
        <taxon>Myrmicinae</taxon>
        <taxon>Cardiocondyla</taxon>
    </lineage>
</organism>
<feature type="transmembrane region" description="Helical" evidence="2">
    <location>
        <begin position="177"/>
        <end position="196"/>
    </location>
</feature>
<proteinExistence type="predicted"/>
<protein>
    <submittedName>
        <fullName evidence="3">Uncharacterized protein</fullName>
    </submittedName>
</protein>
<reference evidence="3 4" key="1">
    <citation type="submission" date="2023-03" db="EMBL/GenBank/DDBJ databases">
        <title>High recombination rates correlate with genetic variation in Cardiocondyla obscurior ants.</title>
        <authorList>
            <person name="Errbii M."/>
        </authorList>
    </citation>
    <scope>NUCLEOTIDE SEQUENCE [LARGE SCALE GENOMIC DNA]</scope>
    <source>
        <strain evidence="3">Alpha-2009</strain>
        <tissue evidence="3">Whole body</tissue>
    </source>
</reference>
<evidence type="ECO:0000313" key="4">
    <source>
        <dbReference type="Proteomes" id="UP001430953"/>
    </source>
</evidence>
<feature type="compositionally biased region" description="Basic and acidic residues" evidence="1">
    <location>
        <begin position="56"/>
        <end position="80"/>
    </location>
</feature>